<keyword evidence="6" id="KW-0865">Zymogen</keyword>
<dbReference type="GO" id="GO:0004197">
    <property type="term" value="F:cysteine-type endopeptidase activity"/>
    <property type="evidence" value="ECO:0007669"/>
    <property type="project" value="InterPro"/>
</dbReference>
<evidence type="ECO:0000256" key="4">
    <source>
        <dbReference type="ARBA" id="ARBA00022801"/>
    </source>
</evidence>
<keyword evidence="11" id="KW-1185">Reference proteome</keyword>
<gene>
    <name evidence="10" type="ORF">MEDL_65056</name>
</gene>
<protein>
    <submittedName>
        <fullName evidence="10">CASP8</fullName>
        <ecNumber evidence="10">3.4.22.61</ecNumber>
    </submittedName>
</protein>
<evidence type="ECO:0000259" key="8">
    <source>
        <dbReference type="PROSITE" id="PS50207"/>
    </source>
</evidence>
<dbReference type="SUPFAM" id="SSF52129">
    <property type="entry name" value="Caspase-like"/>
    <property type="match status" value="1"/>
</dbReference>
<dbReference type="PANTHER" id="PTHR48169">
    <property type="entry name" value="DED DOMAIN-CONTAINING PROTEIN"/>
    <property type="match status" value="1"/>
</dbReference>
<dbReference type="InterPro" id="IPR011600">
    <property type="entry name" value="Pept_C14_caspase"/>
</dbReference>
<dbReference type="InterPro" id="IPR033139">
    <property type="entry name" value="Caspase_cys_AS"/>
</dbReference>
<dbReference type="Gene3D" id="3.40.50.1460">
    <property type="match status" value="1"/>
</dbReference>
<reference evidence="10" key="1">
    <citation type="submission" date="2021-03" db="EMBL/GenBank/DDBJ databases">
        <authorList>
            <person name="Bekaert M."/>
        </authorList>
    </citation>
    <scope>NUCLEOTIDE SEQUENCE</scope>
</reference>
<evidence type="ECO:0000256" key="3">
    <source>
        <dbReference type="ARBA" id="ARBA00022703"/>
    </source>
</evidence>
<dbReference type="EC" id="3.4.22.61" evidence="10"/>
<name>A0A8S3V6U1_MYTED</name>
<dbReference type="OrthoDB" id="6114029at2759"/>
<dbReference type="GO" id="GO:0043067">
    <property type="term" value="P:regulation of programmed cell death"/>
    <property type="evidence" value="ECO:0007669"/>
    <property type="project" value="UniProtKB-ARBA"/>
</dbReference>
<dbReference type="PANTHER" id="PTHR48169:SF7">
    <property type="entry name" value="CASPASE 10"/>
    <property type="match status" value="1"/>
</dbReference>
<dbReference type="EMBL" id="CAJPWZ010003153">
    <property type="protein sequence ID" value="CAG2253531.1"/>
    <property type="molecule type" value="Genomic_DNA"/>
</dbReference>
<dbReference type="GO" id="GO:0051604">
    <property type="term" value="P:protein maturation"/>
    <property type="evidence" value="ECO:0007669"/>
    <property type="project" value="UniProtKB-ARBA"/>
</dbReference>
<dbReference type="PRINTS" id="PR00376">
    <property type="entry name" value="IL1BCENZYME"/>
</dbReference>
<dbReference type="CDD" id="cd00032">
    <property type="entry name" value="CASc"/>
    <property type="match status" value="1"/>
</dbReference>
<dbReference type="InterPro" id="IPR015917">
    <property type="entry name" value="Pept_C14A"/>
</dbReference>
<organism evidence="10 11">
    <name type="scientific">Mytilus edulis</name>
    <name type="common">Blue mussel</name>
    <dbReference type="NCBI Taxonomy" id="6550"/>
    <lineage>
        <taxon>Eukaryota</taxon>
        <taxon>Metazoa</taxon>
        <taxon>Spiralia</taxon>
        <taxon>Lophotrochozoa</taxon>
        <taxon>Mollusca</taxon>
        <taxon>Bivalvia</taxon>
        <taxon>Autobranchia</taxon>
        <taxon>Pteriomorphia</taxon>
        <taxon>Mytilida</taxon>
        <taxon>Mytiloidea</taxon>
        <taxon>Mytilidae</taxon>
        <taxon>Mytilinae</taxon>
        <taxon>Mytilus</taxon>
    </lineage>
</organism>
<evidence type="ECO:0000256" key="2">
    <source>
        <dbReference type="ARBA" id="ARBA00022670"/>
    </source>
</evidence>
<keyword evidence="3" id="KW-0053">Apoptosis</keyword>
<dbReference type="SMART" id="SM00115">
    <property type="entry name" value="CASc"/>
    <property type="match status" value="1"/>
</dbReference>
<accession>A0A8S3V6U1</accession>
<dbReference type="InterPro" id="IPR016129">
    <property type="entry name" value="Caspase_his_AS"/>
</dbReference>
<dbReference type="PROSITE" id="PS01122">
    <property type="entry name" value="CASPASE_CYS"/>
    <property type="match status" value="1"/>
</dbReference>
<keyword evidence="2" id="KW-0645">Protease</keyword>
<evidence type="ECO:0000313" key="11">
    <source>
        <dbReference type="Proteomes" id="UP000683360"/>
    </source>
</evidence>
<dbReference type="Proteomes" id="UP000683360">
    <property type="component" value="Unassembled WGS sequence"/>
</dbReference>
<keyword evidence="5" id="KW-0788">Thiol protease</keyword>
<feature type="domain" description="Caspase family p10" evidence="8">
    <location>
        <begin position="180"/>
        <end position="269"/>
    </location>
</feature>
<feature type="domain" description="Caspase family p20" evidence="9">
    <location>
        <begin position="51"/>
        <end position="147"/>
    </location>
</feature>
<dbReference type="AlphaFoldDB" id="A0A8S3V6U1"/>
<dbReference type="GO" id="GO:0005737">
    <property type="term" value="C:cytoplasm"/>
    <property type="evidence" value="ECO:0007669"/>
    <property type="project" value="UniProtKB-ARBA"/>
</dbReference>
<evidence type="ECO:0000256" key="1">
    <source>
        <dbReference type="ARBA" id="ARBA00010134"/>
    </source>
</evidence>
<dbReference type="PROSITE" id="PS50207">
    <property type="entry name" value="CASPASE_P10"/>
    <property type="match status" value="1"/>
</dbReference>
<evidence type="ECO:0000256" key="6">
    <source>
        <dbReference type="ARBA" id="ARBA00023145"/>
    </source>
</evidence>
<dbReference type="PROSITE" id="PS01121">
    <property type="entry name" value="CASPASE_HIS"/>
    <property type="match status" value="1"/>
</dbReference>
<keyword evidence="4 10" id="KW-0378">Hydrolase</keyword>
<comment type="similarity">
    <text evidence="1 7">Belongs to the peptidase C14A family.</text>
</comment>
<dbReference type="InterPro" id="IPR029030">
    <property type="entry name" value="Caspase-like_dom_sf"/>
</dbReference>
<dbReference type="PROSITE" id="PS50208">
    <property type="entry name" value="CASPASE_P20"/>
    <property type="match status" value="1"/>
</dbReference>
<evidence type="ECO:0000256" key="5">
    <source>
        <dbReference type="ARBA" id="ARBA00022807"/>
    </source>
</evidence>
<dbReference type="InterPro" id="IPR001309">
    <property type="entry name" value="Pept_C14_p20"/>
</dbReference>
<dbReference type="GO" id="GO:0006508">
    <property type="term" value="P:proteolysis"/>
    <property type="evidence" value="ECO:0007669"/>
    <property type="project" value="UniProtKB-KW"/>
</dbReference>
<comment type="caution">
    <text evidence="10">The sequence shown here is derived from an EMBL/GenBank/DDBJ whole genome shotgun (WGS) entry which is preliminary data.</text>
</comment>
<sequence>MRDRFPGQLGNRKQELRRLANGKVKDCVVCSYRSNGRRKRSRLQCGRCLREKLDYIWRKLNFEVRLFNDVDSSGMCIIMVEKAFQDHSNYDCLVVSILTHGVLGHVYGADGRIVRISQLTSVFSGRRCPSLAGKPKLFFIQACQGREKQEGGHAVETDGKGFKPIPDSSEERQYLNVDRPRELIPDEADFLLGYATVPGYVSYRSRSQGSWYINKLSQNLDKYAYQHDLLSILIKVNEEVGRATANIDNGVYKQIPAPMFTLRKRIIFR</sequence>
<evidence type="ECO:0000313" key="10">
    <source>
        <dbReference type="EMBL" id="CAG2253531.1"/>
    </source>
</evidence>
<evidence type="ECO:0000259" key="9">
    <source>
        <dbReference type="PROSITE" id="PS50208"/>
    </source>
</evidence>
<dbReference type="GO" id="GO:0006915">
    <property type="term" value="P:apoptotic process"/>
    <property type="evidence" value="ECO:0007669"/>
    <property type="project" value="UniProtKB-KW"/>
</dbReference>
<dbReference type="Pfam" id="PF00656">
    <property type="entry name" value="Peptidase_C14"/>
    <property type="match status" value="1"/>
</dbReference>
<dbReference type="InterPro" id="IPR002138">
    <property type="entry name" value="Pept_C14_p10"/>
</dbReference>
<proteinExistence type="inferred from homology"/>
<evidence type="ECO:0000256" key="7">
    <source>
        <dbReference type="RuleBase" id="RU003971"/>
    </source>
</evidence>